<reference key="1">
    <citation type="submission" date="2010-11" db="EMBL/GenBank/DDBJ databases">
        <title>The complete genome of Leadbetterella byssophila DSM 17132.</title>
        <authorList>
            <consortium name="US DOE Joint Genome Institute (JGI-PGF)"/>
            <person name="Lucas S."/>
            <person name="Copeland A."/>
            <person name="Lapidus A."/>
            <person name="Glavina del Rio T."/>
            <person name="Dalin E."/>
            <person name="Tice H."/>
            <person name="Bruce D."/>
            <person name="Goodwin L."/>
            <person name="Pitluck S."/>
            <person name="Kyrpides N."/>
            <person name="Mavromatis K."/>
            <person name="Ivanova N."/>
            <person name="Teshima H."/>
            <person name="Brettin T."/>
            <person name="Detter J.C."/>
            <person name="Han C."/>
            <person name="Tapia R."/>
            <person name="Land M."/>
            <person name="Hauser L."/>
            <person name="Markowitz V."/>
            <person name="Cheng J.-F."/>
            <person name="Hugenholtz P."/>
            <person name="Woyke T."/>
            <person name="Wu D."/>
            <person name="Tindall B."/>
            <person name="Pomrenke H.G."/>
            <person name="Brambilla E."/>
            <person name="Klenk H.-P."/>
            <person name="Eisen J.A."/>
        </authorList>
    </citation>
    <scope>NUCLEOTIDE SEQUENCE [LARGE SCALE GENOMIC DNA]</scope>
    <source>
        <strain>DSM 17132</strain>
    </source>
</reference>
<proteinExistence type="predicted"/>
<dbReference type="KEGG" id="lby:Lbys_1911"/>
<dbReference type="InterPro" id="IPR000026">
    <property type="entry name" value="N1-like"/>
</dbReference>
<keyword evidence="1" id="KW-0540">Nuclease</keyword>
<protein>
    <submittedName>
        <fullName evidence="3">Guanine-specific ribonuclease N1 and T1</fullName>
    </submittedName>
</protein>
<name>E4RRS6_LEAB4</name>
<gene>
    <name evidence="3" type="ordered locus">Lbys_1911</name>
</gene>
<dbReference type="GO" id="GO:0016787">
    <property type="term" value="F:hydrolase activity"/>
    <property type="evidence" value="ECO:0007669"/>
    <property type="project" value="UniProtKB-KW"/>
</dbReference>
<dbReference type="GO" id="GO:0003723">
    <property type="term" value="F:RNA binding"/>
    <property type="evidence" value="ECO:0007669"/>
    <property type="project" value="InterPro"/>
</dbReference>
<dbReference type="HOGENOM" id="CLU_2105905_0_0_10"/>
<dbReference type="Pfam" id="PF00545">
    <property type="entry name" value="Ribonuclease"/>
    <property type="match status" value="1"/>
</dbReference>
<evidence type="ECO:0000313" key="4">
    <source>
        <dbReference type="Proteomes" id="UP000007435"/>
    </source>
</evidence>
<evidence type="ECO:0000256" key="2">
    <source>
        <dbReference type="ARBA" id="ARBA00022801"/>
    </source>
</evidence>
<keyword evidence="4" id="KW-1185">Reference proteome</keyword>
<dbReference type="AlphaFoldDB" id="E4RRS6"/>
<dbReference type="Proteomes" id="UP000007435">
    <property type="component" value="Chromosome"/>
</dbReference>
<dbReference type="RefSeq" id="WP_013408661.1">
    <property type="nucleotide sequence ID" value="NC_014655.1"/>
</dbReference>
<dbReference type="STRING" id="649349.Lbys_1911"/>
<dbReference type="Gene3D" id="3.10.450.30">
    <property type="entry name" value="Microbial ribonucleases"/>
    <property type="match status" value="1"/>
</dbReference>
<evidence type="ECO:0000313" key="3">
    <source>
        <dbReference type="EMBL" id="ADQ17613.1"/>
    </source>
</evidence>
<reference evidence="3 4" key="2">
    <citation type="journal article" date="2011" name="Stand. Genomic Sci.">
        <title>Complete genome sequence of Leadbetterella byssophila type strain (4M15).</title>
        <authorList>
            <person name="Abt B."/>
            <person name="Teshima H."/>
            <person name="Lucas S."/>
            <person name="Lapidus A."/>
            <person name="Del Rio T.G."/>
            <person name="Nolan M."/>
            <person name="Tice H."/>
            <person name="Cheng J.F."/>
            <person name="Pitluck S."/>
            <person name="Liolios K."/>
            <person name="Pagani I."/>
            <person name="Ivanova N."/>
            <person name="Mavromatis K."/>
            <person name="Pati A."/>
            <person name="Tapia R."/>
            <person name="Han C."/>
            <person name="Goodwin L."/>
            <person name="Chen A."/>
            <person name="Palaniappan K."/>
            <person name="Land M."/>
            <person name="Hauser L."/>
            <person name="Chang Y.J."/>
            <person name="Jeffries C.D."/>
            <person name="Rohde M."/>
            <person name="Goker M."/>
            <person name="Tindall B.J."/>
            <person name="Detter J.C."/>
            <person name="Woyke T."/>
            <person name="Bristow J."/>
            <person name="Eisen J.A."/>
            <person name="Markowitz V."/>
            <person name="Hugenholtz P."/>
            <person name="Klenk H.P."/>
            <person name="Kyrpides N.C."/>
        </authorList>
    </citation>
    <scope>NUCLEOTIDE SEQUENCE [LARGE SCALE GENOMIC DNA]</scope>
    <source>
        <strain evidence="4">DSM 17132 / JCM 16389 / KACC 11308 / NBRC 106382 / 4M15</strain>
    </source>
</reference>
<dbReference type="SUPFAM" id="SSF53933">
    <property type="entry name" value="Microbial ribonucleases"/>
    <property type="match status" value="1"/>
</dbReference>
<evidence type="ECO:0000256" key="1">
    <source>
        <dbReference type="ARBA" id="ARBA00022722"/>
    </source>
</evidence>
<accession>E4RRS6</accession>
<dbReference type="eggNOG" id="COG4290">
    <property type="taxonomic scope" value="Bacteria"/>
</dbReference>
<sequence>MNKQLKSLIFLVLALGLLYYFGFPKKESVPDYVLKVLEHVDNHGEAPEGYVGGRKFGNFEKRLPEKSGNKKIYYKEWDVHPKVAGKNRGPERLVTGNDNSAYYTPDHYETFTTIR</sequence>
<dbReference type="GO" id="GO:0004521">
    <property type="term" value="F:RNA endonuclease activity"/>
    <property type="evidence" value="ECO:0007669"/>
    <property type="project" value="InterPro"/>
</dbReference>
<dbReference type="EMBL" id="CP002305">
    <property type="protein sequence ID" value="ADQ17613.1"/>
    <property type="molecule type" value="Genomic_DNA"/>
</dbReference>
<dbReference type="InterPro" id="IPR016191">
    <property type="entry name" value="Ribonuclease/ribotoxin"/>
</dbReference>
<organism evidence="3 4">
    <name type="scientific">Leadbetterella byssophila (strain DSM 17132 / JCM 16389 / KACC 11308 / NBRC 106382 / 4M15)</name>
    <dbReference type="NCBI Taxonomy" id="649349"/>
    <lineage>
        <taxon>Bacteria</taxon>
        <taxon>Pseudomonadati</taxon>
        <taxon>Bacteroidota</taxon>
        <taxon>Cytophagia</taxon>
        <taxon>Cytophagales</taxon>
        <taxon>Leadbetterellaceae</taxon>
        <taxon>Leadbetterella</taxon>
    </lineage>
</organism>
<keyword evidence="2" id="KW-0378">Hydrolase</keyword>
<dbReference type="OrthoDB" id="9803442at2"/>